<feature type="region of interest" description="Disordered" evidence="2">
    <location>
        <begin position="1"/>
        <end position="39"/>
    </location>
</feature>
<evidence type="ECO:0000256" key="1">
    <source>
        <dbReference type="ARBA" id="ARBA00006068"/>
    </source>
</evidence>
<feature type="transmembrane region" description="Helical" evidence="3">
    <location>
        <begin position="142"/>
        <end position="162"/>
    </location>
</feature>
<dbReference type="NCBIfam" id="TIGR00350">
    <property type="entry name" value="lytR_cpsA_psr"/>
    <property type="match status" value="1"/>
</dbReference>
<dbReference type="InterPro" id="IPR050922">
    <property type="entry name" value="LytR/CpsA/Psr_CW_biosynth"/>
</dbReference>
<organism evidence="5 6">
    <name type="scientific">Actinomadura hallensis</name>
    <dbReference type="NCBI Taxonomy" id="337895"/>
    <lineage>
        <taxon>Bacteria</taxon>
        <taxon>Bacillati</taxon>
        <taxon>Actinomycetota</taxon>
        <taxon>Actinomycetes</taxon>
        <taxon>Streptosporangiales</taxon>
        <taxon>Thermomonosporaceae</taxon>
        <taxon>Actinomadura</taxon>
    </lineage>
</organism>
<keyword evidence="3" id="KW-0472">Membrane</keyword>
<dbReference type="RefSeq" id="WP_141968794.1">
    <property type="nucleotide sequence ID" value="NZ_VFPO01000001.1"/>
</dbReference>
<feature type="compositionally biased region" description="Basic and acidic residues" evidence="2">
    <location>
        <begin position="19"/>
        <end position="39"/>
    </location>
</feature>
<feature type="transmembrane region" description="Helical" evidence="3">
    <location>
        <begin position="44"/>
        <end position="64"/>
    </location>
</feature>
<dbReference type="InterPro" id="IPR004474">
    <property type="entry name" value="LytR_CpsA_psr"/>
</dbReference>
<evidence type="ECO:0000313" key="6">
    <source>
        <dbReference type="Proteomes" id="UP000316706"/>
    </source>
</evidence>
<dbReference type="Pfam" id="PF03816">
    <property type="entry name" value="LytR_cpsA_psr"/>
    <property type="match status" value="1"/>
</dbReference>
<evidence type="ECO:0000256" key="2">
    <source>
        <dbReference type="SAM" id="MobiDB-lite"/>
    </source>
</evidence>
<protein>
    <submittedName>
        <fullName evidence="5">LytR family transcriptional attenuator</fullName>
    </submittedName>
</protein>
<evidence type="ECO:0000259" key="4">
    <source>
        <dbReference type="Pfam" id="PF03816"/>
    </source>
</evidence>
<sequence length="485" mass="51197">MVDGGPAGERTSAPPGGTRLKDTERDEHVPPGGRARRDAAPRRLAAALLAAAVSPVLPGVAHLRAGRVRLGAALLGVQAVLLTAVAIAAGHGRSLVLELSVRPGWLLAVAVGSVVLAGLWAALIIHSYAVLVPEDLSPPLRLAGAAAVSVLCLLAVVPPVTVAHFGRLQRDLVTGTFAEEGGAGAAARPGRPSAPPGGDPWARIPRLNVLLIGGDADVGRPGIRTDSMTLASIDTRTGNTVLLSLPRNLQNVPVWSGRKRVAFPDEELLNAVYETGRERPQVLAGGGRVRDPGAELLKRTVGHILGQPVPYYAMVDMRSFRQIVDAVGGVRVCVAKPIPVPRQQVPAGVLKPGCRRLSGREALWYGRSRTGSSDYARMSRQKCLIWALARQAGPLTVLRSFERLSGVFKRSVSTDVPRRLLPPLVDLAAKIRNAEITSLQFVPPVISTGRPDYGKIRRMAGKAIRDSESGSHGTSGLHILSNSCT</sequence>
<name>A0A543IEI7_9ACTN</name>
<evidence type="ECO:0000313" key="5">
    <source>
        <dbReference type="EMBL" id="TQM68995.1"/>
    </source>
</evidence>
<gene>
    <name evidence="5" type="ORF">FHX41_2674</name>
</gene>
<dbReference type="EMBL" id="VFPO01000001">
    <property type="protein sequence ID" value="TQM68995.1"/>
    <property type="molecule type" value="Genomic_DNA"/>
</dbReference>
<accession>A0A543IEI7</accession>
<dbReference type="Proteomes" id="UP000316706">
    <property type="component" value="Unassembled WGS sequence"/>
</dbReference>
<comment type="similarity">
    <text evidence="1">Belongs to the LytR/CpsA/Psr (LCP) family.</text>
</comment>
<dbReference type="Gene3D" id="3.40.630.190">
    <property type="entry name" value="LCP protein"/>
    <property type="match status" value="1"/>
</dbReference>
<dbReference type="PANTHER" id="PTHR33392:SF6">
    <property type="entry name" value="POLYISOPRENYL-TEICHOIC ACID--PEPTIDOGLYCAN TEICHOIC ACID TRANSFERASE TAGU"/>
    <property type="match status" value="1"/>
</dbReference>
<evidence type="ECO:0000256" key="3">
    <source>
        <dbReference type="SAM" id="Phobius"/>
    </source>
</evidence>
<feature type="domain" description="Cell envelope-related transcriptional attenuator" evidence="4">
    <location>
        <begin position="224"/>
        <end position="392"/>
    </location>
</feature>
<proteinExistence type="inferred from homology"/>
<dbReference type="PANTHER" id="PTHR33392">
    <property type="entry name" value="POLYISOPRENYL-TEICHOIC ACID--PEPTIDOGLYCAN TEICHOIC ACID TRANSFERASE TAGU"/>
    <property type="match status" value="1"/>
</dbReference>
<feature type="transmembrane region" description="Helical" evidence="3">
    <location>
        <begin position="104"/>
        <end position="130"/>
    </location>
</feature>
<dbReference type="OrthoDB" id="3573673at2"/>
<comment type="caution">
    <text evidence="5">The sequence shown here is derived from an EMBL/GenBank/DDBJ whole genome shotgun (WGS) entry which is preliminary data.</text>
</comment>
<feature type="transmembrane region" description="Helical" evidence="3">
    <location>
        <begin position="70"/>
        <end position="92"/>
    </location>
</feature>
<keyword evidence="6" id="KW-1185">Reference proteome</keyword>
<reference evidence="5 6" key="1">
    <citation type="submission" date="2019-06" db="EMBL/GenBank/DDBJ databases">
        <title>Sequencing the genomes of 1000 actinobacteria strains.</title>
        <authorList>
            <person name="Klenk H.-P."/>
        </authorList>
    </citation>
    <scope>NUCLEOTIDE SEQUENCE [LARGE SCALE GENOMIC DNA]</scope>
    <source>
        <strain evidence="5 6">DSM 45043</strain>
    </source>
</reference>
<keyword evidence="3" id="KW-0812">Transmembrane</keyword>
<keyword evidence="3" id="KW-1133">Transmembrane helix</keyword>
<dbReference type="AlphaFoldDB" id="A0A543IEI7"/>